<proteinExistence type="predicted"/>
<comment type="caution">
    <text evidence="3">The sequence shown here is derived from an EMBL/GenBank/DDBJ whole genome shotgun (WGS) entry which is preliminary data.</text>
</comment>
<evidence type="ECO:0000256" key="1">
    <source>
        <dbReference type="SAM" id="MobiDB-lite"/>
    </source>
</evidence>
<feature type="region of interest" description="Disordered" evidence="1">
    <location>
        <begin position="27"/>
        <end position="77"/>
    </location>
</feature>
<dbReference type="STRING" id="1399860.A0A2C5XZF0"/>
<sequence length="422" mass="47508">MPPSNFPFLYHTATIRQAVRLATRTRPLAAASRSVHSKDKPGQGSYYRDNTVPFDWEHSKLPPPSPLDSQKRSSTLTPTETQAFKGIFDEIAEGNLSKSRKRKATATSKKAGSKDESAQEHSKEEEGKSASAQNKIDTRSDEFRQDLLGSLPDSLRSTAEIALGVHTVPSDTPGQVQVLSVDEADQVDWDLRAKHLKARASECQRIEALLTVCRTDVALWHALERHVFTLPERLEICNIKKPQKLTVLYNKETLASDRPSPSERSLGSLPIEVYGPLYPYMLERSLVLFETAFGPPSPLAFYLMPQIKAFGPSSYLLGVTKPFLLRLARMHWEQFGDAHAALDVLEEFNTACIDVDDDFLQLLVEIEDDIHLCTKGEQNDVVRAVVKTGMYQKVVNERVRPMREWTMRCIEEANRKAGYLKL</sequence>
<dbReference type="OrthoDB" id="2444174at2759"/>
<gene>
    <name evidence="3" type="ORF">CDD81_1600</name>
</gene>
<reference evidence="3 4" key="1">
    <citation type="submission" date="2017-06" db="EMBL/GenBank/DDBJ databases">
        <title>Ant-infecting Ophiocordyceps genomes reveal a high diversity of potential behavioral manipulation genes and a possible major role for enterotoxins.</title>
        <authorList>
            <person name="De Bekker C."/>
            <person name="Evans H.C."/>
            <person name="Brachmann A."/>
            <person name="Hughes D.P."/>
        </authorList>
    </citation>
    <scope>NUCLEOTIDE SEQUENCE [LARGE SCALE GENOMIC DNA]</scope>
    <source>
        <strain evidence="3 4">Map64</strain>
    </source>
</reference>
<evidence type="ECO:0000313" key="3">
    <source>
        <dbReference type="EMBL" id="PHH60510.1"/>
    </source>
</evidence>
<accession>A0A2C5XZF0</accession>
<dbReference type="InterPro" id="IPR043837">
    <property type="entry name" value="Mtf2-like_C"/>
</dbReference>
<organism evidence="3 4">
    <name type="scientific">Ophiocordyceps australis</name>
    <dbReference type="NCBI Taxonomy" id="1399860"/>
    <lineage>
        <taxon>Eukaryota</taxon>
        <taxon>Fungi</taxon>
        <taxon>Dikarya</taxon>
        <taxon>Ascomycota</taxon>
        <taxon>Pezizomycotina</taxon>
        <taxon>Sordariomycetes</taxon>
        <taxon>Hypocreomycetidae</taxon>
        <taxon>Hypocreales</taxon>
        <taxon>Ophiocordycipitaceae</taxon>
        <taxon>Ophiocordyceps</taxon>
    </lineage>
</organism>
<evidence type="ECO:0000313" key="4">
    <source>
        <dbReference type="Proteomes" id="UP000226192"/>
    </source>
</evidence>
<dbReference type="GO" id="GO:0005739">
    <property type="term" value="C:mitochondrion"/>
    <property type="evidence" value="ECO:0007669"/>
    <property type="project" value="InterPro"/>
</dbReference>
<dbReference type="Pfam" id="PF19189">
    <property type="entry name" value="Mtf2"/>
    <property type="match status" value="1"/>
</dbReference>
<dbReference type="EMBL" id="NJET01000143">
    <property type="protein sequence ID" value="PHH60510.1"/>
    <property type="molecule type" value="Genomic_DNA"/>
</dbReference>
<dbReference type="PANTHER" id="PTHR39468">
    <property type="entry name" value="CHROMOSOME 7, WHOLE GENOME SHOTGUN SEQUENCE"/>
    <property type="match status" value="1"/>
</dbReference>
<dbReference type="Proteomes" id="UP000226192">
    <property type="component" value="Unassembled WGS sequence"/>
</dbReference>
<dbReference type="AlphaFoldDB" id="A0A2C5XZF0"/>
<evidence type="ECO:0000259" key="2">
    <source>
        <dbReference type="Pfam" id="PF19189"/>
    </source>
</evidence>
<keyword evidence="4" id="KW-1185">Reference proteome</keyword>
<dbReference type="PANTHER" id="PTHR39468:SF1">
    <property type="entry name" value="MTF2-LIKE C-TERMINAL DOMAIN-CONTAINING PROTEIN"/>
    <property type="match status" value="1"/>
</dbReference>
<feature type="compositionally biased region" description="Basic and acidic residues" evidence="1">
    <location>
        <begin position="112"/>
        <end position="128"/>
    </location>
</feature>
<feature type="region of interest" description="Disordered" evidence="1">
    <location>
        <begin position="97"/>
        <end position="139"/>
    </location>
</feature>
<dbReference type="InterPro" id="IPR040009">
    <property type="entry name" value="Mtf2/C5D6.12-like"/>
</dbReference>
<feature type="domain" description="Mtf2-like C-terminal" evidence="2">
    <location>
        <begin position="206"/>
        <end position="375"/>
    </location>
</feature>
<protein>
    <recommendedName>
        <fullName evidence="2">Mtf2-like C-terminal domain-containing protein</fullName>
    </recommendedName>
</protein>
<name>A0A2C5XZF0_9HYPO</name>